<accession>A0A7W3IW11</accession>
<proteinExistence type="predicted"/>
<feature type="transmembrane region" description="Helical" evidence="1">
    <location>
        <begin position="12"/>
        <end position="31"/>
    </location>
</feature>
<dbReference type="AlphaFoldDB" id="A0A7W3IW11"/>
<dbReference type="RefSeq" id="WP_328823945.1">
    <property type="nucleotide sequence ID" value="NZ_JACGWT010000009.1"/>
</dbReference>
<keyword evidence="1" id="KW-0812">Transmembrane</keyword>
<comment type="caution">
    <text evidence="2">The sequence shown here is derived from an EMBL/GenBank/DDBJ whole genome shotgun (WGS) entry which is preliminary data.</text>
</comment>
<keyword evidence="1" id="KW-1133">Transmembrane helix</keyword>
<evidence type="ECO:0008006" key="4">
    <source>
        <dbReference type="Google" id="ProtNLM"/>
    </source>
</evidence>
<dbReference type="EMBL" id="JACGWT010000009">
    <property type="protein sequence ID" value="MBA8796313.1"/>
    <property type="molecule type" value="Genomic_DNA"/>
</dbReference>
<evidence type="ECO:0000313" key="2">
    <source>
        <dbReference type="EMBL" id="MBA8796313.1"/>
    </source>
</evidence>
<dbReference type="Proteomes" id="UP000523079">
    <property type="component" value="Unassembled WGS sequence"/>
</dbReference>
<name>A0A7W3IW11_9ACTN</name>
<dbReference type="Pfam" id="PF11292">
    <property type="entry name" value="DUF3093"/>
    <property type="match status" value="1"/>
</dbReference>
<keyword evidence="3" id="KW-1185">Reference proteome</keyword>
<evidence type="ECO:0000313" key="3">
    <source>
        <dbReference type="Proteomes" id="UP000523079"/>
    </source>
</evidence>
<keyword evidence="1" id="KW-0472">Membrane</keyword>
<gene>
    <name evidence="2" type="ORF">FHX74_003966</name>
</gene>
<feature type="transmembrane region" description="Helical" evidence="1">
    <location>
        <begin position="37"/>
        <end position="62"/>
    </location>
</feature>
<organism evidence="2 3">
    <name type="scientific">Microlunatus kandeliicorticis</name>
    <dbReference type="NCBI Taxonomy" id="1759536"/>
    <lineage>
        <taxon>Bacteria</taxon>
        <taxon>Bacillati</taxon>
        <taxon>Actinomycetota</taxon>
        <taxon>Actinomycetes</taxon>
        <taxon>Propionibacteriales</taxon>
        <taxon>Propionibacteriaceae</taxon>
        <taxon>Microlunatus</taxon>
    </lineage>
</organism>
<evidence type="ECO:0000256" key="1">
    <source>
        <dbReference type="SAM" id="Phobius"/>
    </source>
</evidence>
<reference evidence="2 3" key="1">
    <citation type="submission" date="2020-07" db="EMBL/GenBank/DDBJ databases">
        <title>Sequencing the genomes of 1000 actinobacteria strains.</title>
        <authorList>
            <person name="Klenk H.-P."/>
        </authorList>
    </citation>
    <scope>NUCLEOTIDE SEQUENCE [LARGE SCALE GENOMIC DNA]</scope>
    <source>
        <strain evidence="2 3">DSM 100723</strain>
    </source>
</reference>
<sequence length="162" mass="17577">MFAEKLWVPWVWWLMAGLFAGTLFLAVAFYLGTAAGLVAFGAIAVVVVPVFAAYGSAELLTLPDVFQAGRARLEWRHVGAVRALTAEETRLRRGRDADARAWLLVRPWLSRAVEITVDDADDPAPYWLVGTRRPRALAEALSAYAAGPSSHGVEDGSRPSLG</sequence>
<dbReference type="InterPro" id="IPR021443">
    <property type="entry name" value="DUF3093"/>
</dbReference>
<protein>
    <recommendedName>
        <fullName evidence="4">DUF3093 domain-containing protein</fullName>
    </recommendedName>
</protein>